<evidence type="ECO:0000313" key="7">
    <source>
        <dbReference type="Proteomes" id="UP000035642"/>
    </source>
</evidence>
<dbReference type="WBParaSite" id="ACAC_0000362901-mRNA-1">
    <property type="protein sequence ID" value="ACAC_0000362901-mRNA-1"/>
    <property type="gene ID" value="ACAC_0000362901"/>
</dbReference>
<evidence type="ECO:0000256" key="5">
    <source>
        <dbReference type="ARBA" id="ARBA00023136"/>
    </source>
</evidence>
<organism evidence="7 8">
    <name type="scientific">Angiostrongylus cantonensis</name>
    <name type="common">Rat lungworm</name>
    <dbReference type="NCBI Taxonomy" id="6313"/>
    <lineage>
        <taxon>Eukaryota</taxon>
        <taxon>Metazoa</taxon>
        <taxon>Ecdysozoa</taxon>
        <taxon>Nematoda</taxon>
        <taxon>Chromadorea</taxon>
        <taxon>Rhabditida</taxon>
        <taxon>Rhabditina</taxon>
        <taxon>Rhabditomorpha</taxon>
        <taxon>Strongyloidea</taxon>
        <taxon>Metastrongylidae</taxon>
        <taxon>Angiostrongylus</taxon>
    </lineage>
</organism>
<keyword evidence="7" id="KW-1185">Reference proteome</keyword>
<feature type="transmembrane region" description="Helical" evidence="6">
    <location>
        <begin position="214"/>
        <end position="236"/>
    </location>
</feature>
<keyword evidence="5 6" id="KW-0472">Membrane</keyword>
<dbReference type="PANTHER" id="PTHR22945">
    <property type="entry name" value="SERPENTINE RECEPTOR, CLASS D DELTA"/>
    <property type="match status" value="1"/>
</dbReference>
<dbReference type="InterPro" id="IPR050920">
    <property type="entry name" value="Nematode_rcpt-like_delta"/>
</dbReference>
<reference evidence="8" key="2">
    <citation type="submission" date="2017-02" db="UniProtKB">
        <authorList>
            <consortium name="WormBaseParasite"/>
        </authorList>
    </citation>
    <scope>IDENTIFICATION</scope>
</reference>
<accession>A0A0K0D0N7</accession>
<feature type="transmembrane region" description="Helical" evidence="6">
    <location>
        <begin position="170"/>
        <end position="190"/>
    </location>
</feature>
<dbReference type="Proteomes" id="UP000035642">
    <property type="component" value="Unassembled WGS sequence"/>
</dbReference>
<feature type="transmembrane region" description="Helical" evidence="6">
    <location>
        <begin position="39"/>
        <end position="59"/>
    </location>
</feature>
<dbReference type="SUPFAM" id="SSF81321">
    <property type="entry name" value="Family A G protein-coupled receptor-like"/>
    <property type="match status" value="1"/>
</dbReference>
<evidence type="ECO:0000256" key="6">
    <source>
        <dbReference type="SAM" id="Phobius"/>
    </source>
</evidence>
<feature type="transmembrane region" description="Helical" evidence="6">
    <location>
        <begin position="79"/>
        <end position="103"/>
    </location>
</feature>
<feature type="transmembrane region" description="Helical" evidence="6">
    <location>
        <begin position="251"/>
        <end position="271"/>
    </location>
</feature>
<feature type="transmembrane region" description="Helical" evidence="6">
    <location>
        <begin position="6"/>
        <end position="32"/>
    </location>
</feature>
<dbReference type="STRING" id="6313.A0A0K0D0N7"/>
<dbReference type="GO" id="GO:0016020">
    <property type="term" value="C:membrane"/>
    <property type="evidence" value="ECO:0007669"/>
    <property type="project" value="UniProtKB-SubCell"/>
</dbReference>
<comment type="similarity">
    <text evidence="2">Belongs to the nematode receptor-like protein srd family.</text>
</comment>
<evidence type="ECO:0000256" key="3">
    <source>
        <dbReference type="ARBA" id="ARBA00022692"/>
    </source>
</evidence>
<evidence type="ECO:0000313" key="8">
    <source>
        <dbReference type="WBParaSite" id="ACAC_0000362901-mRNA-1"/>
    </source>
</evidence>
<proteinExistence type="inferred from homology"/>
<sequence length="321" mass="37044">MWDTSILLLHILPNVCGLVLNGVLFVIACYYSPLAIRKYSLLIINFAVCDFLACLSSLAVCQSYPQKSYLENKNEAVLFSYSVLLHLYAHSLYSMLLSFYFRYYVLTHRTPSGNVIKLTILTTEMFQVLFSFADGPPEVIESLVRDKFPHYSLTGRTVTGNLNILEWKTLFTALHMTLPITPVYICVLVLRRKILRHLKVAIMSNKTRNMHQQLLSALTWQACLPLFYACSVLSYACSQLGIYHHLVLEHMVFISFGFIPVLSPIFSLYFVKQYRRCLLRFLFRRKYALNNQTSSPESSKLFPTNGRSLERIFTSVKVCRH</sequence>
<comment type="subcellular location">
    <subcellularLocation>
        <location evidence="1">Membrane</location>
        <topology evidence="1">Multi-pass membrane protein</topology>
    </subcellularLocation>
</comment>
<dbReference type="Pfam" id="PF10317">
    <property type="entry name" value="7TM_GPCR_Srd"/>
    <property type="match status" value="1"/>
</dbReference>
<evidence type="ECO:0000256" key="4">
    <source>
        <dbReference type="ARBA" id="ARBA00022989"/>
    </source>
</evidence>
<dbReference type="AlphaFoldDB" id="A0A0K0D0N7"/>
<keyword evidence="3 6" id="KW-0812">Transmembrane</keyword>
<evidence type="ECO:0000256" key="2">
    <source>
        <dbReference type="ARBA" id="ARBA00009166"/>
    </source>
</evidence>
<name>A0A0K0D0N7_ANGCA</name>
<dbReference type="PANTHER" id="PTHR22945:SF90">
    <property type="entry name" value="G_PROTEIN_RECEP_F1_2 DOMAIN-CONTAINING PROTEIN"/>
    <property type="match status" value="1"/>
</dbReference>
<reference evidence="7" key="1">
    <citation type="submission" date="2012-09" db="EMBL/GenBank/DDBJ databases">
        <authorList>
            <person name="Martin A.A."/>
        </authorList>
    </citation>
    <scope>NUCLEOTIDE SEQUENCE</scope>
</reference>
<evidence type="ECO:0000256" key="1">
    <source>
        <dbReference type="ARBA" id="ARBA00004141"/>
    </source>
</evidence>
<dbReference type="InterPro" id="IPR019421">
    <property type="entry name" value="7TM_GPCR_serpentine_rcpt_Srd"/>
</dbReference>
<protein>
    <submittedName>
        <fullName evidence="8">G_PROTEIN_RECEP_F1_2 domain-containing protein</fullName>
    </submittedName>
</protein>
<keyword evidence="4 6" id="KW-1133">Transmembrane helix</keyword>